<sequence>MPLSLIPESSQPSHVRNTQFAPAAPSAPGSIDTLRAQGPVSIASQINNRHPIESRILNWDATTTRLQMEIRRRLLGMADPIKREMELELVQQSEFRPQVLGGSARVHSDILRNKDWSVDWEDVYPASSDLLLHNTVSSALHTELETAFRV</sequence>
<dbReference type="GeneID" id="30181526"/>
<feature type="region of interest" description="Disordered" evidence="3">
    <location>
        <begin position="1"/>
        <end position="28"/>
    </location>
</feature>
<accession>A0A1E3NGG1</accession>
<keyword evidence="1" id="KW-0143">Chaperone</keyword>
<feature type="compositionally biased region" description="Polar residues" evidence="3">
    <location>
        <begin position="7"/>
        <end position="20"/>
    </location>
</feature>
<dbReference type="GO" id="GO:0006511">
    <property type="term" value="P:ubiquitin-dependent protein catabolic process"/>
    <property type="evidence" value="ECO:0007669"/>
    <property type="project" value="EnsemblFungi"/>
</dbReference>
<dbReference type="RefSeq" id="XP_019015546.1">
    <property type="nucleotide sequence ID" value="XM_019164839.1"/>
</dbReference>
<protein>
    <recommendedName>
        <fullName evidence="6">Proteasome maturation factor UMP1</fullName>
    </recommendedName>
</protein>
<reference evidence="4 5" key="1">
    <citation type="journal article" date="2016" name="Proc. Natl. Acad. Sci. U.S.A.">
        <title>Comparative genomics of biotechnologically important yeasts.</title>
        <authorList>
            <person name="Riley R."/>
            <person name="Haridas S."/>
            <person name="Wolfe K.H."/>
            <person name="Lopes M.R."/>
            <person name="Hittinger C.T."/>
            <person name="Goeker M."/>
            <person name="Salamov A.A."/>
            <person name="Wisecaver J.H."/>
            <person name="Long T.M."/>
            <person name="Calvey C.H."/>
            <person name="Aerts A.L."/>
            <person name="Barry K.W."/>
            <person name="Choi C."/>
            <person name="Clum A."/>
            <person name="Coughlan A.Y."/>
            <person name="Deshpande S."/>
            <person name="Douglass A.P."/>
            <person name="Hanson S.J."/>
            <person name="Klenk H.-P."/>
            <person name="LaButti K.M."/>
            <person name="Lapidus A."/>
            <person name="Lindquist E.A."/>
            <person name="Lipzen A.M."/>
            <person name="Meier-Kolthoff J.P."/>
            <person name="Ohm R.A."/>
            <person name="Otillar R.P."/>
            <person name="Pangilinan J.L."/>
            <person name="Peng Y."/>
            <person name="Rokas A."/>
            <person name="Rosa C.A."/>
            <person name="Scheuner C."/>
            <person name="Sibirny A.A."/>
            <person name="Slot J.C."/>
            <person name="Stielow J.B."/>
            <person name="Sun H."/>
            <person name="Kurtzman C.P."/>
            <person name="Blackwell M."/>
            <person name="Grigoriev I.V."/>
            <person name="Jeffries T.W."/>
        </authorList>
    </citation>
    <scope>NUCLEOTIDE SEQUENCE [LARGE SCALE GENOMIC DNA]</scope>
    <source>
        <strain evidence="4 5">NRRL Y-2026</strain>
    </source>
</reference>
<dbReference type="GO" id="GO:0005737">
    <property type="term" value="C:cytoplasm"/>
    <property type="evidence" value="ECO:0007669"/>
    <property type="project" value="EnsemblFungi"/>
</dbReference>
<name>A0A1E3NGG1_9ASCO</name>
<dbReference type="AlphaFoldDB" id="A0A1E3NGG1"/>
<dbReference type="OrthoDB" id="15001at2759"/>
<dbReference type="Pfam" id="PF05348">
    <property type="entry name" value="UMP1"/>
    <property type="match status" value="1"/>
</dbReference>
<evidence type="ECO:0000313" key="5">
    <source>
        <dbReference type="Proteomes" id="UP000094455"/>
    </source>
</evidence>
<dbReference type="STRING" id="763406.A0A1E3NGG1"/>
<organism evidence="4 5">
    <name type="scientific">Pichia membranifaciens NRRL Y-2026</name>
    <dbReference type="NCBI Taxonomy" id="763406"/>
    <lineage>
        <taxon>Eukaryota</taxon>
        <taxon>Fungi</taxon>
        <taxon>Dikarya</taxon>
        <taxon>Ascomycota</taxon>
        <taxon>Saccharomycotina</taxon>
        <taxon>Pichiomycetes</taxon>
        <taxon>Pichiales</taxon>
        <taxon>Pichiaceae</taxon>
        <taxon>Pichia</taxon>
    </lineage>
</organism>
<dbReference type="GO" id="GO:0006974">
    <property type="term" value="P:DNA damage response"/>
    <property type="evidence" value="ECO:0007669"/>
    <property type="project" value="EnsemblFungi"/>
</dbReference>
<dbReference type="EMBL" id="KV454007">
    <property type="protein sequence ID" value="ODQ44433.1"/>
    <property type="molecule type" value="Genomic_DNA"/>
</dbReference>
<evidence type="ECO:0000256" key="3">
    <source>
        <dbReference type="SAM" id="MobiDB-lite"/>
    </source>
</evidence>
<gene>
    <name evidence="4" type="ORF">PICMEDRAFT_74671</name>
</gene>
<evidence type="ECO:0000256" key="2">
    <source>
        <dbReference type="ARBA" id="ARBA00043974"/>
    </source>
</evidence>
<evidence type="ECO:0000256" key="1">
    <source>
        <dbReference type="ARBA" id="ARBA00023186"/>
    </source>
</evidence>
<evidence type="ECO:0000313" key="4">
    <source>
        <dbReference type="EMBL" id="ODQ44433.1"/>
    </source>
</evidence>
<dbReference type="Proteomes" id="UP000094455">
    <property type="component" value="Unassembled WGS sequence"/>
</dbReference>
<keyword evidence="5" id="KW-1185">Reference proteome</keyword>
<dbReference type="GO" id="GO:0043248">
    <property type="term" value="P:proteasome assembly"/>
    <property type="evidence" value="ECO:0007669"/>
    <property type="project" value="EnsemblFungi"/>
</dbReference>
<proteinExistence type="inferred from homology"/>
<dbReference type="InterPro" id="IPR008012">
    <property type="entry name" value="Ump1"/>
</dbReference>
<comment type="similarity">
    <text evidence="2">Belongs to the POMP/UMP1 family.</text>
</comment>
<evidence type="ECO:0008006" key="6">
    <source>
        <dbReference type="Google" id="ProtNLM"/>
    </source>
</evidence>
<dbReference type="PANTHER" id="PTHR12828:SF3">
    <property type="entry name" value="PROTEASOME MATURATION PROTEIN"/>
    <property type="match status" value="1"/>
</dbReference>
<dbReference type="PANTHER" id="PTHR12828">
    <property type="entry name" value="PROTEASOME MATURATION PROTEIN UMP1"/>
    <property type="match status" value="1"/>
</dbReference>
<dbReference type="GO" id="GO:0005634">
    <property type="term" value="C:nucleus"/>
    <property type="evidence" value="ECO:0007669"/>
    <property type="project" value="EnsemblFungi"/>
</dbReference>